<dbReference type="GO" id="GO:0016887">
    <property type="term" value="F:ATP hydrolysis activity"/>
    <property type="evidence" value="ECO:0007669"/>
    <property type="project" value="InterPro"/>
</dbReference>
<evidence type="ECO:0000313" key="5">
    <source>
        <dbReference type="Proteomes" id="UP000184184"/>
    </source>
</evidence>
<keyword evidence="2 4" id="KW-0067">ATP-binding</keyword>
<dbReference type="CDD" id="cd03230">
    <property type="entry name" value="ABC_DR_subfamily_A"/>
    <property type="match status" value="1"/>
</dbReference>
<dbReference type="Gene3D" id="3.40.50.300">
    <property type="entry name" value="P-loop containing nucleotide triphosphate hydrolases"/>
    <property type="match status" value="1"/>
</dbReference>
<dbReference type="InterPro" id="IPR017871">
    <property type="entry name" value="ABC_transporter-like_CS"/>
</dbReference>
<protein>
    <submittedName>
        <fullName evidence="4">ABC-2 type transport system ATP-binding protein</fullName>
    </submittedName>
</protein>
<sequence length="266" mass="29552">MCKSDEVVLSIKNVSKSYGATQVLNSINLEVYKGQIIGYIGPNGAGKSTTVKMMLGLITEFEGNIEIFNHNIKTGGAAYKSRIGYVPENGEIYDSLTPLEYLSFVGGLYGMNNEEIIHKTSELMELFDLEDMLHTRISSFSKGMRQKVLIIASLIHNPDLLFLDEPLSGLDANSMMIVKEILEQLANQGKTIFYSSHIMDVVEKISNRIVLLTNGEIVADGSFEQLQQQSKEGSLEEIFNQLTGFDQHKEIANQFVSIVRSGDNNV</sequence>
<dbReference type="SMART" id="SM00382">
    <property type="entry name" value="AAA"/>
    <property type="match status" value="1"/>
</dbReference>
<name>A0A1M7PZ29_9BACI</name>
<dbReference type="PANTHER" id="PTHR43613">
    <property type="entry name" value="ABC TRANSPORTER, ATP-BINDING PROTEIN"/>
    <property type="match status" value="1"/>
</dbReference>
<dbReference type="PROSITE" id="PS00211">
    <property type="entry name" value="ABC_TRANSPORTER_1"/>
    <property type="match status" value="1"/>
</dbReference>
<proteinExistence type="predicted"/>
<evidence type="ECO:0000256" key="2">
    <source>
        <dbReference type="ARBA" id="ARBA00022840"/>
    </source>
</evidence>
<dbReference type="Pfam" id="PF00005">
    <property type="entry name" value="ABC_tran"/>
    <property type="match status" value="1"/>
</dbReference>
<dbReference type="SUPFAM" id="SSF52540">
    <property type="entry name" value="P-loop containing nucleoside triphosphate hydrolases"/>
    <property type="match status" value="1"/>
</dbReference>
<evidence type="ECO:0000256" key="1">
    <source>
        <dbReference type="ARBA" id="ARBA00022741"/>
    </source>
</evidence>
<accession>A0A1M7PZ29</accession>
<keyword evidence="1" id="KW-0547">Nucleotide-binding</keyword>
<reference evidence="4 5" key="1">
    <citation type="submission" date="2016-11" db="EMBL/GenBank/DDBJ databases">
        <authorList>
            <person name="Jaros S."/>
            <person name="Januszkiewicz K."/>
            <person name="Wedrychowicz H."/>
        </authorList>
    </citation>
    <scope>NUCLEOTIDE SEQUENCE [LARGE SCALE GENOMIC DNA]</scope>
    <source>
        <strain evidence="4 5">CGMCC 1.10681</strain>
    </source>
</reference>
<keyword evidence="5" id="KW-1185">Reference proteome</keyword>
<dbReference type="STRING" id="1027249.SAMN05216179_2612"/>
<evidence type="ECO:0000259" key="3">
    <source>
        <dbReference type="PROSITE" id="PS50893"/>
    </source>
</evidence>
<gene>
    <name evidence="4" type="ORF">SAMN05216179_2612</name>
</gene>
<dbReference type="InterPro" id="IPR003439">
    <property type="entry name" value="ABC_transporter-like_ATP-bd"/>
</dbReference>
<dbReference type="AlphaFoldDB" id="A0A1M7PZ29"/>
<feature type="domain" description="ABC transporter" evidence="3">
    <location>
        <begin position="9"/>
        <end position="239"/>
    </location>
</feature>
<dbReference type="InterPro" id="IPR027417">
    <property type="entry name" value="P-loop_NTPase"/>
</dbReference>
<dbReference type="PROSITE" id="PS50893">
    <property type="entry name" value="ABC_TRANSPORTER_2"/>
    <property type="match status" value="1"/>
</dbReference>
<organism evidence="4 5">
    <name type="scientific">Gracilibacillus kekensis</name>
    <dbReference type="NCBI Taxonomy" id="1027249"/>
    <lineage>
        <taxon>Bacteria</taxon>
        <taxon>Bacillati</taxon>
        <taxon>Bacillota</taxon>
        <taxon>Bacilli</taxon>
        <taxon>Bacillales</taxon>
        <taxon>Bacillaceae</taxon>
        <taxon>Gracilibacillus</taxon>
    </lineage>
</organism>
<dbReference type="OrthoDB" id="9804819at2"/>
<dbReference type="GO" id="GO:0005524">
    <property type="term" value="F:ATP binding"/>
    <property type="evidence" value="ECO:0007669"/>
    <property type="project" value="UniProtKB-KW"/>
</dbReference>
<evidence type="ECO:0000313" key="4">
    <source>
        <dbReference type="EMBL" id="SHN22913.1"/>
    </source>
</evidence>
<dbReference type="EMBL" id="FRCZ01000005">
    <property type="protein sequence ID" value="SHN22913.1"/>
    <property type="molecule type" value="Genomic_DNA"/>
</dbReference>
<dbReference type="Proteomes" id="UP000184184">
    <property type="component" value="Unassembled WGS sequence"/>
</dbReference>
<dbReference type="RefSeq" id="WP_073202285.1">
    <property type="nucleotide sequence ID" value="NZ_FRCZ01000005.1"/>
</dbReference>
<dbReference type="InterPro" id="IPR003593">
    <property type="entry name" value="AAA+_ATPase"/>
</dbReference>
<dbReference type="PANTHER" id="PTHR43613:SF1">
    <property type="entry name" value="ABC TRANSPORTER, ATP-BINDING PROTEIN"/>
    <property type="match status" value="1"/>
</dbReference>